<feature type="domain" description="Methyl-accepting transducer" evidence="5">
    <location>
        <begin position="268"/>
        <end position="497"/>
    </location>
</feature>
<sequence>MMQEVGKLELIVQVLAMRRHEKDFFLRSDLKYAGRLKESIDAFLATSDAQFESPEVATKAKELIATYGATFGTLADLKGQELQTRSALSSIYSKFHPIYVELMNDYSAEIDAVFSQSEKSVNSTITATAAISGVVLLAFATFGVYMARVLSQRLTACSNALTAVANGNITENNNTSSFIVEVNQLWDAFSFICKSVTDQKNMQAEIDQARIEQEKVILSLNKGLKQLADGDLSQPIDEAFPEAHEPLRQNFNHTQNSLNIIVNDVVNSAESIRGGATEISRASDDLSQRTESQAATLEQTAAALEQMTASVKSASDGALSVESIVNEAKTEAEESDVVVQHAVSAMTEIEDSARHISQIIGVIDDIAFQTNLLALNAGVEAARAGEAGRGFAVVASEVRALAQRSSDAAMEIKTLIVDSSKQVEQGVDLVGKAGEALNSIVNRVSHISELVSEMAVGSAEQSTGLGEINVGVTQLDQVTQQNAAMVEEATAAGHLLIADASKLSELVSHFNTNPHCRREGDRVSPPESPGLGDTPQAHGGDWDDVEPEGQPMAMAANDGAGKIWQDF</sequence>
<comment type="similarity">
    <text evidence="2">Belongs to the methyl-accepting chemotaxis (MCP) protein family.</text>
</comment>
<evidence type="ECO:0000256" key="3">
    <source>
        <dbReference type="PROSITE-ProRule" id="PRU00284"/>
    </source>
</evidence>
<reference evidence="7 8" key="1">
    <citation type="submission" date="2018-05" db="EMBL/GenBank/DDBJ databases">
        <authorList>
            <person name="Zhang Y.-J."/>
        </authorList>
    </citation>
    <scope>NUCLEOTIDE SEQUENCE [LARGE SCALE GENOMIC DNA]</scope>
    <source>
        <strain evidence="7 8">CY04</strain>
    </source>
</reference>
<dbReference type="Pfam" id="PF00015">
    <property type="entry name" value="MCPsignal"/>
    <property type="match status" value="1"/>
</dbReference>
<evidence type="ECO:0000313" key="8">
    <source>
        <dbReference type="Proteomes" id="UP001429564"/>
    </source>
</evidence>
<dbReference type="InterPro" id="IPR004090">
    <property type="entry name" value="Chemotax_Me-accpt_rcpt"/>
</dbReference>
<name>A0ABX0W920_9RHOB</name>
<evidence type="ECO:0000256" key="4">
    <source>
        <dbReference type="SAM" id="MobiDB-lite"/>
    </source>
</evidence>
<dbReference type="PANTHER" id="PTHR43531:SF11">
    <property type="entry name" value="METHYL-ACCEPTING CHEMOTAXIS PROTEIN 3"/>
    <property type="match status" value="1"/>
</dbReference>
<feature type="region of interest" description="Disordered" evidence="4">
    <location>
        <begin position="512"/>
        <end position="567"/>
    </location>
</feature>
<keyword evidence="8" id="KW-1185">Reference proteome</keyword>
<proteinExistence type="inferred from homology"/>
<organism evidence="7 8">
    <name type="scientific">Parasedimentitalea denitrificans</name>
    <dbReference type="NCBI Taxonomy" id="2211118"/>
    <lineage>
        <taxon>Bacteria</taxon>
        <taxon>Pseudomonadati</taxon>
        <taxon>Pseudomonadota</taxon>
        <taxon>Alphaproteobacteria</taxon>
        <taxon>Rhodobacterales</taxon>
        <taxon>Paracoccaceae</taxon>
        <taxon>Parasedimentitalea</taxon>
    </lineage>
</organism>
<evidence type="ECO:0000313" key="7">
    <source>
        <dbReference type="EMBL" id="NIZ61152.1"/>
    </source>
</evidence>
<dbReference type="SUPFAM" id="SSF58104">
    <property type="entry name" value="Methyl-accepting chemotaxis protein (MCP) signaling domain"/>
    <property type="match status" value="1"/>
</dbReference>
<evidence type="ECO:0000259" key="5">
    <source>
        <dbReference type="PROSITE" id="PS50111"/>
    </source>
</evidence>
<dbReference type="EMBL" id="QHLQ01000007">
    <property type="protein sequence ID" value="NIZ61152.1"/>
    <property type="molecule type" value="Genomic_DNA"/>
</dbReference>
<keyword evidence="3" id="KW-0807">Transducer</keyword>
<protein>
    <submittedName>
        <fullName evidence="7">Chemotaxis protein</fullName>
    </submittedName>
</protein>
<dbReference type="PANTHER" id="PTHR43531">
    <property type="entry name" value="PROTEIN ICFG"/>
    <property type="match status" value="1"/>
</dbReference>
<dbReference type="Gene3D" id="1.10.287.950">
    <property type="entry name" value="Methyl-accepting chemotaxis protein"/>
    <property type="match status" value="1"/>
</dbReference>
<dbReference type="InterPro" id="IPR051310">
    <property type="entry name" value="MCP_chemotaxis"/>
</dbReference>
<dbReference type="CDD" id="cd11386">
    <property type="entry name" value="MCP_signal"/>
    <property type="match status" value="1"/>
</dbReference>
<evidence type="ECO:0000259" key="6">
    <source>
        <dbReference type="PROSITE" id="PS50885"/>
    </source>
</evidence>
<dbReference type="SMART" id="SM00283">
    <property type="entry name" value="MA"/>
    <property type="match status" value="1"/>
</dbReference>
<dbReference type="PROSITE" id="PS50885">
    <property type="entry name" value="HAMP"/>
    <property type="match status" value="1"/>
</dbReference>
<dbReference type="InterPro" id="IPR004089">
    <property type="entry name" value="MCPsignal_dom"/>
</dbReference>
<dbReference type="Proteomes" id="UP001429564">
    <property type="component" value="Unassembled WGS sequence"/>
</dbReference>
<dbReference type="PRINTS" id="PR00260">
    <property type="entry name" value="CHEMTRNSDUCR"/>
</dbReference>
<accession>A0ABX0W920</accession>
<evidence type="ECO:0000256" key="2">
    <source>
        <dbReference type="ARBA" id="ARBA00029447"/>
    </source>
</evidence>
<dbReference type="PROSITE" id="PS50111">
    <property type="entry name" value="CHEMOTAXIS_TRANSDUC_2"/>
    <property type="match status" value="1"/>
</dbReference>
<evidence type="ECO:0000256" key="1">
    <source>
        <dbReference type="ARBA" id="ARBA00022500"/>
    </source>
</evidence>
<dbReference type="InterPro" id="IPR003660">
    <property type="entry name" value="HAMP_dom"/>
</dbReference>
<gene>
    <name evidence="7" type="ORF">DL239_09200</name>
</gene>
<comment type="caution">
    <text evidence="7">The sequence shown here is derived from an EMBL/GenBank/DDBJ whole genome shotgun (WGS) entry which is preliminary data.</text>
</comment>
<feature type="domain" description="HAMP" evidence="6">
    <location>
        <begin position="215"/>
        <end position="263"/>
    </location>
</feature>
<keyword evidence="1" id="KW-0145">Chemotaxis</keyword>